<dbReference type="Pfam" id="PF06250">
    <property type="entry name" value="YhcG_C"/>
    <property type="match status" value="1"/>
</dbReference>
<dbReference type="PANTHER" id="PTHR30547:SF0">
    <property type="entry name" value="BLR8175 PROTEIN"/>
    <property type="match status" value="1"/>
</dbReference>
<accession>B8HZ13</accession>
<dbReference type="InterPro" id="IPR009362">
    <property type="entry name" value="YhcG_C"/>
</dbReference>
<dbReference type="GO" id="GO:0003676">
    <property type="term" value="F:nucleic acid binding"/>
    <property type="evidence" value="ECO:0007669"/>
    <property type="project" value="InterPro"/>
</dbReference>
<dbReference type="PANTHER" id="PTHR30547">
    <property type="entry name" value="UNCHARACTERIZED PROTEIN YHCG-RELATED"/>
    <property type="match status" value="1"/>
</dbReference>
<dbReference type="InterPro" id="IPR041527">
    <property type="entry name" value="YhcG_N"/>
</dbReference>
<gene>
    <name evidence="4" type="ordered locus">Cyan7425_5402</name>
</gene>
<dbReference type="HOGENOM" id="CLU_046640_0_1_3"/>
<dbReference type="Pfam" id="PF17761">
    <property type="entry name" value="DUF1016_N"/>
    <property type="match status" value="1"/>
</dbReference>
<feature type="domain" description="YhcG PDDEXK nuclease" evidence="2">
    <location>
        <begin position="174"/>
        <end position="327"/>
    </location>
</feature>
<feature type="compositionally biased region" description="Acidic residues" evidence="1">
    <location>
        <begin position="346"/>
        <end position="358"/>
    </location>
</feature>
<name>B8HZ13_CYAP4</name>
<feature type="domain" description="YhcG N-terminal" evidence="3">
    <location>
        <begin position="17"/>
        <end position="153"/>
    </location>
</feature>
<evidence type="ECO:0008006" key="5">
    <source>
        <dbReference type="Google" id="ProtNLM"/>
    </source>
</evidence>
<organism evidence="4">
    <name type="scientific">Cyanothece sp. (strain PCC 7425 / ATCC 29141)</name>
    <dbReference type="NCBI Taxonomy" id="395961"/>
    <lineage>
        <taxon>Bacteria</taxon>
        <taxon>Bacillati</taxon>
        <taxon>Cyanobacteriota</taxon>
        <taxon>Cyanophyceae</taxon>
        <taxon>Gomontiellales</taxon>
        <taxon>Cyanothecaceae</taxon>
        <taxon>Cyanothece</taxon>
    </lineage>
</organism>
<dbReference type="Gene3D" id="3.40.1350.10">
    <property type="match status" value="1"/>
</dbReference>
<reference evidence="4" key="1">
    <citation type="submission" date="2009-01" db="EMBL/GenBank/DDBJ databases">
        <title>Complete sequence of plasmid1 Cyanothece sp. PCC 7425.</title>
        <authorList>
            <consortium name="US DOE Joint Genome Institute"/>
            <person name="Lucas S."/>
            <person name="Copeland A."/>
            <person name="Lapidus A."/>
            <person name="Glavina del Rio T."/>
            <person name="Dalin E."/>
            <person name="Tice H."/>
            <person name="Bruce D."/>
            <person name="Goodwin L."/>
            <person name="Pitluck S."/>
            <person name="Sims D."/>
            <person name="Meineke L."/>
            <person name="Brettin T."/>
            <person name="Detter J.C."/>
            <person name="Han C."/>
            <person name="Larimer F."/>
            <person name="Land M."/>
            <person name="Hauser L."/>
            <person name="Kyrpides N."/>
            <person name="Ovchinnikova G."/>
            <person name="Liberton M."/>
            <person name="Stoeckel J."/>
            <person name="Banerjee A."/>
            <person name="Singh A."/>
            <person name="Page L."/>
            <person name="Sato H."/>
            <person name="Zhao L."/>
            <person name="Sherman L."/>
            <person name="Pakrasi H."/>
            <person name="Richardson P."/>
        </authorList>
    </citation>
    <scope>NUCLEOTIDE SEQUENCE</scope>
    <source>
        <strain evidence="4">PCC 7425</strain>
        <plasmid evidence="4">pP742501</plasmid>
    </source>
</reference>
<dbReference type="OrthoDB" id="9801263at2"/>
<dbReference type="KEGG" id="cyn:Cyan7425_5402"/>
<protein>
    <recommendedName>
        <fullName evidence="5">DUF1016 domain-containing protein</fullName>
    </recommendedName>
</protein>
<evidence type="ECO:0000259" key="3">
    <source>
        <dbReference type="Pfam" id="PF17761"/>
    </source>
</evidence>
<geneLocation type="plasmid" evidence="4">
    <name>pP742501</name>
</geneLocation>
<evidence type="ECO:0000259" key="2">
    <source>
        <dbReference type="Pfam" id="PF06250"/>
    </source>
</evidence>
<dbReference type="EMBL" id="CP001345">
    <property type="protein sequence ID" value="ACL47661.1"/>
    <property type="molecule type" value="Genomic_DNA"/>
</dbReference>
<feature type="region of interest" description="Disordered" evidence="1">
    <location>
        <begin position="338"/>
        <end position="358"/>
    </location>
</feature>
<evidence type="ECO:0000256" key="1">
    <source>
        <dbReference type="SAM" id="MobiDB-lite"/>
    </source>
</evidence>
<sequence length="358" mass="41577">MSAPLSGFDGYDVFLTDIKNRIRTAQVKAALAVNQELILLYWHIGREILTRQQQQGWGAKVIDQLSRDLRREFPQVKGFSRTNLLYMRAFAEAYPDLQIVQQLAGQIPWFHNCVLLDKVKDPQHRRWYIEKTIQNGWSRAVLEHQIESRLLERTGTAITNFERTLPKPQSDLAQQLVKDPYNFEFLGIGEEAKERDLEQALLRHMRDFLLELGVGFSFMGNQYHLEVGGEDFYIDLLFYHVRLRCYIVIELKMTEFKPEYSGKMNFYVAVVDDQLRHPQDQPTIGIILCKSRNKTVIEYALRDMNQAIGVSTYHLGEPLPEQLQACLPTAEQLQQELETVTVPREEETDSDESVLESP</sequence>
<dbReference type="InterPro" id="IPR053148">
    <property type="entry name" value="PD-DEXK-like_domain"/>
</dbReference>
<dbReference type="AlphaFoldDB" id="B8HZ13"/>
<dbReference type="InterPro" id="IPR011856">
    <property type="entry name" value="tRNA_endonuc-like_dom_sf"/>
</dbReference>
<keyword evidence="4" id="KW-0614">Plasmid</keyword>
<proteinExistence type="predicted"/>
<evidence type="ECO:0000313" key="4">
    <source>
        <dbReference type="EMBL" id="ACL47661.1"/>
    </source>
</evidence>